<dbReference type="Proteomes" id="UP000823046">
    <property type="component" value="Unassembled WGS sequence"/>
</dbReference>
<dbReference type="SUPFAM" id="SSF52954">
    <property type="entry name" value="Class II aaRS ABD-related"/>
    <property type="match status" value="1"/>
</dbReference>
<dbReference type="GO" id="GO:1990904">
    <property type="term" value="C:ribonucleoprotein complex"/>
    <property type="evidence" value="ECO:0007669"/>
    <property type="project" value="UniProtKB-KW"/>
</dbReference>
<proteinExistence type="predicted"/>
<gene>
    <name evidence="2" type="ORF">IE077_002458</name>
</gene>
<evidence type="ECO:0000313" key="3">
    <source>
        <dbReference type="Proteomes" id="UP000823046"/>
    </source>
</evidence>
<dbReference type="InterPro" id="IPR007109">
    <property type="entry name" value="Brix"/>
</dbReference>
<feature type="domain" description="Brix" evidence="1">
    <location>
        <begin position="106"/>
        <end position="289"/>
    </location>
</feature>
<dbReference type="InterPro" id="IPR044281">
    <property type="entry name" value="IMP4/RPF1"/>
</dbReference>
<reference evidence="2 3" key="1">
    <citation type="journal article" date="2020" name="bioRxiv">
        <title>Metabolic contributions of an alphaproteobacterial endosymbiont in the apicomplexan Cardiosporidium cionae.</title>
        <authorList>
            <person name="Hunter E.S."/>
            <person name="Paight C.J."/>
            <person name="Lane C.E."/>
        </authorList>
    </citation>
    <scope>NUCLEOTIDE SEQUENCE [LARGE SCALE GENOMIC DNA]</scope>
    <source>
        <strain evidence="2">ESH_2018</strain>
    </source>
</reference>
<name>A0ABQ7JAR7_9APIC</name>
<organism evidence="2 3">
    <name type="scientific">Cardiosporidium cionae</name>
    <dbReference type="NCBI Taxonomy" id="476202"/>
    <lineage>
        <taxon>Eukaryota</taxon>
        <taxon>Sar</taxon>
        <taxon>Alveolata</taxon>
        <taxon>Apicomplexa</taxon>
        <taxon>Aconoidasida</taxon>
        <taxon>Nephromycida</taxon>
        <taxon>Cardiosporidium</taxon>
    </lineage>
</organism>
<dbReference type="PANTHER" id="PTHR22734">
    <property type="entry name" value="U3 SMALL NUCLEOLAR RIBONUCLEOPROTEIN PROTEIN IMP4"/>
    <property type="match status" value="1"/>
</dbReference>
<evidence type="ECO:0000259" key="1">
    <source>
        <dbReference type="PROSITE" id="PS50833"/>
    </source>
</evidence>
<dbReference type="PANTHER" id="PTHR22734:SF3">
    <property type="entry name" value="RIBOSOME PRODUCTION FACTOR 1"/>
    <property type="match status" value="1"/>
</dbReference>
<dbReference type="Pfam" id="PF04427">
    <property type="entry name" value="Brix"/>
    <property type="match status" value="1"/>
</dbReference>
<comment type="caution">
    <text evidence="2">The sequence shown here is derived from an EMBL/GenBank/DDBJ whole genome shotgun (WGS) entry which is preliminary data.</text>
</comment>
<dbReference type="EMBL" id="JADAQX010000236">
    <property type="protein sequence ID" value="KAF8821097.1"/>
    <property type="molecule type" value="Genomic_DNA"/>
</dbReference>
<keyword evidence="3" id="KW-1185">Reference proteome</keyword>
<accession>A0ABQ7JAR7</accession>
<dbReference type="SMART" id="SM00879">
    <property type="entry name" value="Brix"/>
    <property type="match status" value="1"/>
</dbReference>
<sequence>MAPKIANTSEKATQRKPPVLGKYRRLKALFEKKKESKKQRSVRRRERRSFEAKGFNLPAELERQVPFSIESLKKPDETRVSQEDQEIDEENATDEFSEYFSGKKAPKLMVSTSRRPSAKLHDFLTELMLIIPNIFYYKRGPNSIKDLSKYAANNNFTDLLIITEKNRTVNGLYIGHLPEGPTSFFKLTNLKLAQQMKGGATATDHRPEIILNHFDSRLGHRLGRQLAALFPQTPEFRGRRVITLHNQRDFIFFRHHRYIFDDEGNRCRLQEIGPRFTLKLHWMQVEKNYKGRLTQPEEILNIFGDQICKLTAKLFSFKLSSIQCQ</sequence>
<dbReference type="PROSITE" id="PS50833">
    <property type="entry name" value="BRIX"/>
    <property type="match status" value="1"/>
</dbReference>
<keyword evidence="2" id="KW-0687">Ribonucleoprotein</keyword>
<evidence type="ECO:0000313" key="2">
    <source>
        <dbReference type="EMBL" id="KAF8821097.1"/>
    </source>
</evidence>
<protein>
    <submittedName>
        <fullName evidence="2">IMP4 family U3 small nucleolar ribonucleoprotein (snoRNP)</fullName>
    </submittedName>
</protein>
<dbReference type="Gene3D" id="3.40.50.10480">
    <property type="entry name" value="Probable brix-domain ribosomal biogenesis protein"/>
    <property type="match status" value="1"/>
</dbReference>